<dbReference type="OrthoDB" id="10052506at2759"/>
<dbReference type="EMBL" id="UZAF01018563">
    <property type="protein sequence ID" value="VDO52756.1"/>
    <property type="molecule type" value="Genomic_DNA"/>
</dbReference>
<evidence type="ECO:0000256" key="6">
    <source>
        <dbReference type="SAM" id="MobiDB-lite"/>
    </source>
</evidence>
<dbReference type="OMA" id="IMWPLIY"/>
<keyword evidence="3 7" id="KW-0812">Transmembrane</keyword>
<organism evidence="10">
    <name type="scientific">Haemonchus placei</name>
    <name type="common">Barber's pole worm</name>
    <dbReference type="NCBI Taxonomy" id="6290"/>
    <lineage>
        <taxon>Eukaryota</taxon>
        <taxon>Metazoa</taxon>
        <taxon>Ecdysozoa</taxon>
        <taxon>Nematoda</taxon>
        <taxon>Chromadorea</taxon>
        <taxon>Rhabditida</taxon>
        <taxon>Rhabditina</taxon>
        <taxon>Rhabditomorpha</taxon>
        <taxon>Strongyloidea</taxon>
        <taxon>Trichostrongylidae</taxon>
        <taxon>Haemonchus</taxon>
    </lineage>
</organism>
<evidence type="ECO:0000256" key="4">
    <source>
        <dbReference type="ARBA" id="ARBA00022989"/>
    </source>
</evidence>
<feature type="compositionally biased region" description="Basic and acidic residues" evidence="6">
    <location>
        <begin position="104"/>
        <end position="117"/>
    </location>
</feature>
<dbReference type="AlphaFoldDB" id="A0A0N4WSC9"/>
<dbReference type="InterPro" id="IPR031933">
    <property type="entry name" value="UPF0767"/>
</dbReference>
<gene>
    <name evidence="8" type="ORF">HPLM_LOCUS14427</name>
</gene>
<dbReference type="GO" id="GO:0016020">
    <property type="term" value="C:membrane"/>
    <property type="evidence" value="ECO:0007669"/>
    <property type="project" value="UniProtKB-SubCell"/>
</dbReference>
<accession>A0A0N4WSC9</accession>
<evidence type="ECO:0000256" key="3">
    <source>
        <dbReference type="ARBA" id="ARBA00022692"/>
    </source>
</evidence>
<keyword evidence="9" id="KW-1185">Reference proteome</keyword>
<feature type="region of interest" description="Disordered" evidence="6">
    <location>
        <begin position="99"/>
        <end position="138"/>
    </location>
</feature>
<reference evidence="10" key="1">
    <citation type="submission" date="2017-02" db="UniProtKB">
        <authorList>
            <consortium name="WormBaseParasite"/>
        </authorList>
    </citation>
    <scope>IDENTIFICATION</scope>
</reference>
<comment type="subcellular location">
    <subcellularLocation>
        <location evidence="1">Membrane</location>
        <topology evidence="1">Single-pass membrane protein</topology>
    </subcellularLocation>
</comment>
<keyword evidence="5 7" id="KW-0472">Membrane</keyword>
<name>A0A0N4WSC9_HAEPC</name>
<evidence type="ECO:0000256" key="2">
    <source>
        <dbReference type="ARBA" id="ARBA00007304"/>
    </source>
</evidence>
<dbReference type="Proteomes" id="UP000268014">
    <property type="component" value="Unassembled WGS sequence"/>
</dbReference>
<proteinExistence type="inferred from homology"/>
<evidence type="ECO:0000256" key="7">
    <source>
        <dbReference type="SAM" id="Phobius"/>
    </source>
</evidence>
<evidence type="ECO:0000313" key="8">
    <source>
        <dbReference type="EMBL" id="VDO52756.1"/>
    </source>
</evidence>
<evidence type="ECO:0000313" key="9">
    <source>
        <dbReference type="Proteomes" id="UP000268014"/>
    </source>
</evidence>
<reference evidence="8 9" key="2">
    <citation type="submission" date="2018-11" db="EMBL/GenBank/DDBJ databases">
        <authorList>
            <consortium name="Pathogen Informatics"/>
        </authorList>
    </citation>
    <scope>NUCLEOTIDE SEQUENCE [LARGE SCALE GENOMIC DNA]</scope>
    <source>
        <strain evidence="8 9">MHpl1</strain>
    </source>
</reference>
<evidence type="ECO:0000313" key="10">
    <source>
        <dbReference type="WBParaSite" id="HPLM_0001443501-mRNA-1"/>
    </source>
</evidence>
<comment type="similarity">
    <text evidence="2">Belongs to the SMIM12 family.</text>
</comment>
<dbReference type="WBParaSite" id="HPLM_0001443501-mRNA-1">
    <property type="protein sequence ID" value="HPLM_0001443501-mRNA-1"/>
    <property type="gene ID" value="HPLM_0001443501"/>
</dbReference>
<feature type="transmembrane region" description="Helical" evidence="7">
    <location>
        <begin position="43"/>
        <end position="61"/>
    </location>
</feature>
<evidence type="ECO:0000256" key="5">
    <source>
        <dbReference type="ARBA" id="ARBA00023136"/>
    </source>
</evidence>
<sequence length="138" mass="15612">MKNSGNQPRNEIPKLHELVKSFASTFNTEVSQLTHGIDRLRELMRLHASVFIIMWPLIYALGTRFSYYLVLPVAAVIGTIGYFAEKKIMPKSKPVPYLNSSIMEQREKRQSSADQPKESTPLSLPNSLGVLKPRPVDD</sequence>
<keyword evidence="4 7" id="KW-1133">Transmembrane helix</keyword>
<evidence type="ECO:0000256" key="1">
    <source>
        <dbReference type="ARBA" id="ARBA00004167"/>
    </source>
</evidence>
<protein>
    <submittedName>
        <fullName evidence="10">PRT_C domain-containing protein</fullName>
    </submittedName>
</protein>
<feature type="transmembrane region" description="Helical" evidence="7">
    <location>
        <begin position="67"/>
        <end position="84"/>
    </location>
</feature>
<dbReference type="Pfam" id="PF15990">
    <property type="entry name" value="UPF0767"/>
    <property type="match status" value="1"/>
</dbReference>